<evidence type="ECO:0000256" key="2">
    <source>
        <dbReference type="ARBA" id="ARBA00022617"/>
    </source>
</evidence>
<accession>A0A3E0I648</accession>
<dbReference type="InterPro" id="IPR017972">
    <property type="entry name" value="Cyt_P450_CS"/>
</dbReference>
<feature type="region of interest" description="Disordered" evidence="9">
    <location>
        <begin position="422"/>
        <end position="450"/>
    </location>
</feature>
<dbReference type="GO" id="GO:0004497">
    <property type="term" value="F:monooxygenase activity"/>
    <property type="evidence" value="ECO:0007669"/>
    <property type="project" value="UniProtKB-KW"/>
</dbReference>
<evidence type="ECO:0000313" key="11">
    <source>
        <dbReference type="Proteomes" id="UP000256269"/>
    </source>
</evidence>
<keyword evidence="5 7" id="KW-0408">Iron</keyword>
<dbReference type="Proteomes" id="UP000256269">
    <property type="component" value="Unassembled WGS sequence"/>
</dbReference>
<dbReference type="InterPro" id="IPR001128">
    <property type="entry name" value="Cyt_P450"/>
</dbReference>
<keyword evidence="3 7" id="KW-0479">Metal-binding</keyword>
<dbReference type="PRINTS" id="PR00385">
    <property type="entry name" value="P450"/>
</dbReference>
<proteinExistence type="inferred from homology"/>
<evidence type="ECO:0000256" key="3">
    <source>
        <dbReference type="ARBA" id="ARBA00022723"/>
    </source>
</evidence>
<keyword evidence="11" id="KW-1185">Reference proteome</keyword>
<dbReference type="GO" id="GO:0020037">
    <property type="term" value="F:heme binding"/>
    <property type="evidence" value="ECO:0007669"/>
    <property type="project" value="InterPro"/>
</dbReference>
<evidence type="ECO:0000256" key="8">
    <source>
        <dbReference type="RuleBase" id="RU000461"/>
    </source>
</evidence>
<dbReference type="GO" id="GO:0016705">
    <property type="term" value="F:oxidoreductase activity, acting on paired donors, with incorporation or reduction of molecular oxygen"/>
    <property type="evidence" value="ECO:0007669"/>
    <property type="project" value="InterPro"/>
</dbReference>
<dbReference type="OrthoDB" id="5290182at2"/>
<dbReference type="SUPFAM" id="SSF48264">
    <property type="entry name" value="Cytochrome P450"/>
    <property type="match status" value="1"/>
</dbReference>
<keyword evidence="4 8" id="KW-0560">Oxidoreductase</keyword>
<dbReference type="Pfam" id="PF00067">
    <property type="entry name" value="p450"/>
    <property type="match status" value="1"/>
</dbReference>
<dbReference type="InterPro" id="IPR050196">
    <property type="entry name" value="Cytochrome_P450_Monoox"/>
</dbReference>
<gene>
    <name evidence="10" type="ORF">BCF44_102435</name>
</gene>
<dbReference type="Gene3D" id="1.10.630.10">
    <property type="entry name" value="Cytochrome P450"/>
    <property type="match status" value="1"/>
</dbReference>
<dbReference type="GO" id="GO:0005506">
    <property type="term" value="F:iron ion binding"/>
    <property type="evidence" value="ECO:0007669"/>
    <property type="project" value="InterPro"/>
</dbReference>
<evidence type="ECO:0000256" key="1">
    <source>
        <dbReference type="ARBA" id="ARBA00010617"/>
    </source>
</evidence>
<sequence>MPINVLPGGLPLLGHAVDLLRRPLDFVERLRDAGPVVRFNLGPKPVYVVTTPAMCKELLITKSQCFDKGGPLFKQSKTLLGNGLVGCDREQARRARPMMNPAFHHGRLARYTEVMTQVSAEIAEQWVDGSTVDFDALMNVATMDALTRCLFSGVKDTDTAAEVRAVMQVIVNGVGRRAFIPISWVHKLPLPPKLREDAALRELHRVVDNVIAEYRRTGADHGDLMSMMILAQDDAGNGMTDTQLHDEVRSMMVAGTETSATMMLWMAYALHEHPDVRDRMHEELDLVLAGRRLDYEDLPKLEYTGRVVQEALRMYPVAWLLSRYCVSDTELAGVRIPAGADVMFSPYAEHMDPRNFDNPRSFDPDRWLPERARAMHRQAFLPFGSGVRKCIGESFAFTEMMIMVATFLGPWNLTPVHPDPEPLASTTYRPRHSHMVLSRRSLPTDERPPA</sequence>
<dbReference type="RefSeq" id="WP_116173298.1">
    <property type="nucleotide sequence ID" value="NZ_CP144375.1"/>
</dbReference>
<reference evidence="10 11" key="1">
    <citation type="submission" date="2018-08" db="EMBL/GenBank/DDBJ databases">
        <title>Genomic Encyclopedia of Archaeal and Bacterial Type Strains, Phase II (KMG-II): from individual species to whole genera.</title>
        <authorList>
            <person name="Goeker M."/>
        </authorList>
    </citation>
    <scope>NUCLEOTIDE SEQUENCE [LARGE SCALE GENOMIC DNA]</scope>
    <source>
        <strain evidence="10 11">DSM 45791</strain>
    </source>
</reference>
<dbReference type="PROSITE" id="PS00086">
    <property type="entry name" value="CYTOCHROME_P450"/>
    <property type="match status" value="1"/>
</dbReference>
<evidence type="ECO:0000256" key="5">
    <source>
        <dbReference type="ARBA" id="ARBA00023004"/>
    </source>
</evidence>
<feature type="binding site" description="axial binding residue" evidence="7">
    <location>
        <position position="390"/>
    </location>
    <ligand>
        <name>heme</name>
        <dbReference type="ChEBI" id="CHEBI:30413"/>
    </ligand>
    <ligandPart>
        <name>Fe</name>
        <dbReference type="ChEBI" id="CHEBI:18248"/>
    </ligandPart>
</feature>
<comment type="cofactor">
    <cofactor evidence="7">
        <name>heme</name>
        <dbReference type="ChEBI" id="CHEBI:30413"/>
    </cofactor>
</comment>
<organism evidence="10 11">
    <name type="scientific">Kutzneria buriramensis</name>
    <dbReference type="NCBI Taxonomy" id="1045776"/>
    <lineage>
        <taxon>Bacteria</taxon>
        <taxon>Bacillati</taxon>
        <taxon>Actinomycetota</taxon>
        <taxon>Actinomycetes</taxon>
        <taxon>Pseudonocardiales</taxon>
        <taxon>Pseudonocardiaceae</taxon>
        <taxon>Kutzneria</taxon>
    </lineage>
</organism>
<dbReference type="InterPro" id="IPR036396">
    <property type="entry name" value="Cyt_P450_sf"/>
</dbReference>
<dbReference type="InterPro" id="IPR002401">
    <property type="entry name" value="Cyt_P450_E_grp-I"/>
</dbReference>
<evidence type="ECO:0000256" key="6">
    <source>
        <dbReference type="ARBA" id="ARBA00023033"/>
    </source>
</evidence>
<comment type="similarity">
    <text evidence="1 8">Belongs to the cytochrome P450 family.</text>
</comment>
<comment type="caution">
    <text evidence="10">The sequence shown here is derived from an EMBL/GenBank/DDBJ whole genome shotgun (WGS) entry which is preliminary data.</text>
</comment>
<protein>
    <submittedName>
        <fullName evidence="10">Pentalenene oxygenase</fullName>
    </submittedName>
</protein>
<dbReference type="PANTHER" id="PTHR24291">
    <property type="entry name" value="CYTOCHROME P450 FAMILY 4"/>
    <property type="match status" value="1"/>
</dbReference>
<name>A0A3E0I648_9PSEU</name>
<evidence type="ECO:0000256" key="4">
    <source>
        <dbReference type="ARBA" id="ARBA00023002"/>
    </source>
</evidence>
<evidence type="ECO:0000256" key="7">
    <source>
        <dbReference type="PIRSR" id="PIRSR602401-1"/>
    </source>
</evidence>
<keyword evidence="2 7" id="KW-0349">Heme</keyword>
<dbReference type="PANTHER" id="PTHR24291:SF50">
    <property type="entry name" value="BIFUNCTIONAL ALBAFLAVENONE MONOOXYGENASE_TERPENE SYNTHASE"/>
    <property type="match status" value="1"/>
</dbReference>
<dbReference type="EMBL" id="QUNO01000002">
    <property type="protein sequence ID" value="REH54203.1"/>
    <property type="molecule type" value="Genomic_DNA"/>
</dbReference>
<evidence type="ECO:0000313" key="10">
    <source>
        <dbReference type="EMBL" id="REH54203.1"/>
    </source>
</evidence>
<dbReference type="AlphaFoldDB" id="A0A3E0I648"/>
<evidence type="ECO:0000256" key="9">
    <source>
        <dbReference type="SAM" id="MobiDB-lite"/>
    </source>
</evidence>
<dbReference type="CDD" id="cd11049">
    <property type="entry name" value="CYP170A1-like"/>
    <property type="match status" value="1"/>
</dbReference>
<keyword evidence="6 8" id="KW-0503">Monooxygenase</keyword>
<dbReference type="PRINTS" id="PR00463">
    <property type="entry name" value="EP450I"/>
</dbReference>